<accession>F4RS11</accession>
<proteinExistence type="predicted"/>
<dbReference type="EMBL" id="GL883116">
    <property type="protein sequence ID" value="EGG04859.1"/>
    <property type="molecule type" value="Genomic_DNA"/>
</dbReference>
<dbReference type="RefSeq" id="XP_007411950.1">
    <property type="nucleotide sequence ID" value="XM_007411888.1"/>
</dbReference>
<keyword evidence="2" id="KW-1185">Reference proteome</keyword>
<dbReference type="KEGG" id="mlr:MELLADRAFT_108117"/>
<dbReference type="VEuPathDB" id="FungiDB:MELLADRAFT_108117"/>
<sequence>MTDCPSRSLSLRYDLAHPIIKPIHNAFDHIKDPFIKQLFMNYHTQKSGPNHCEEGEGILRFWSGIQSIIDQRRYQLLNTRWMISNKNQLHEATKMEHIRRGSEEDSDFVRCKL</sequence>
<dbReference type="InParanoid" id="F4RS11"/>
<dbReference type="Proteomes" id="UP000001072">
    <property type="component" value="Unassembled WGS sequence"/>
</dbReference>
<evidence type="ECO:0000313" key="2">
    <source>
        <dbReference type="Proteomes" id="UP000001072"/>
    </source>
</evidence>
<protein>
    <submittedName>
        <fullName evidence="1">Uncharacterized protein</fullName>
    </submittedName>
</protein>
<dbReference type="AlphaFoldDB" id="F4RS11"/>
<name>F4RS11_MELLP</name>
<dbReference type="GeneID" id="18923375"/>
<reference evidence="2" key="1">
    <citation type="journal article" date="2011" name="Proc. Natl. Acad. Sci. U.S.A.">
        <title>Obligate biotrophy features unraveled by the genomic analysis of rust fungi.</title>
        <authorList>
            <person name="Duplessis S."/>
            <person name="Cuomo C.A."/>
            <person name="Lin Y.-C."/>
            <person name="Aerts A."/>
            <person name="Tisserant E."/>
            <person name="Veneault-Fourrey C."/>
            <person name="Joly D.L."/>
            <person name="Hacquard S."/>
            <person name="Amselem J."/>
            <person name="Cantarel B.L."/>
            <person name="Chiu R."/>
            <person name="Coutinho P.M."/>
            <person name="Feau N."/>
            <person name="Field M."/>
            <person name="Frey P."/>
            <person name="Gelhaye E."/>
            <person name="Goldberg J."/>
            <person name="Grabherr M.G."/>
            <person name="Kodira C.D."/>
            <person name="Kohler A."/>
            <person name="Kuees U."/>
            <person name="Lindquist E.A."/>
            <person name="Lucas S.M."/>
            <person name="Mago R."/>
            <person name="Mauceli E."/>
            <person name="Morin E."/>
            <person name="Murat C."/>
            <person name="Pangilinan J.L."/>
            <person name="Park R."/>
            <person name="Pearson M."/>
            <person name="Quesneville H."/>
            <person name="Rouhier N."/>
            <person name="Sakthikumar S."/>
            <person name="Salamov A.A."/>
            <person name="Schmutz J."/>
            <person name="Selles B."/>
            <person name="Shapiro H."/>
            <person name="Tanguay P."/>
            <person name="Tuskan G.A."/>
            <person name="Henrissat B."/>
            <person name="Van de Peer Y."/>
            <person name="Rouze P."/>
            <person name="Ellis J.G."/>
            <person name="Dodds P.N."/>
            <person name="Schein J.E."/>
            <person name="Zhong S."/>
            <person name="Hamelin R.C."/>
            <person name="Grigoriev I.V."/>
            <person name="Szabo L.J."/>
            <person name="Martin F."/>
        </authorList>
    </citation>
    <scope>NUCLEOTIDE SEQUENCE [LARGE SCALE GENOMIC DNA]</scope>
    <source>
        <strain evidence="2">98AG31 / pathotype 3-4-7</strain>
    </source>
</reference>
<organism evidence="2">
    <name type="scientific">Melampsora larici-populina (strain 98AG31 / pathotype 3-4-7)</name>
    <name type="common">Poplar leaf rust fungus</name>
    <dbReference type="NCBI Taxonomy" id="747676"/>
    <lineage>
        <taxon>Eukaryota</taxon>
        <taxon>Fungi</taxon>
        <taxon>Dikarya</taxon>
        <taxon>Basidiomycota</taxon>
        <taxon>Pucciniomycotina</taxon>
        <taxon>Pucciniomycetes</taxon>
        <taxon>Pucciniales</taxon>
        <taxon>Melampsoraceae</taxon>
        <taxon>Melampsora</taxon>
    </lineage>
</organism>
<gene>
    <name evidence="1" type="ORF">MELLADRAFT_108117</name>
</gene>
<dbReference type="HOGENOM" id="CLU_2134066_0_0_1"/>
<evidence type="ECO:0000313" key="1">
    <source>
        <dbReference type="EMBL" id="EGG04859.1"/>
    </source>
</evidence>